<dbReference type="InterPro" id="IPR036849">
    <property type="entry name" value="Enolase-like_C_sf"/>
</dbReference>
<dbReference type="InterPro" id="IPR046945">
    <property type="entry name" value="RHMD-like"/>
</dbReference>
<dbReference type="PANTHER" id="PTHR13794:SF58">
    <property type="entry name" value="MITOCHONDRIAL ENOLASE SUPERFAMILY MEMBER 1"/>
    <property type="match status" value="1"/>
</dbReference>
<evidence type="ECO:0000313" key="6">
    <source>
        <dbReference type="Proteomes" id="UP000199628"/>
    </source>
</evidence>
<dbReference type="SUPFAM" id="SSF54826">
    <property type="entry name" value="Enolase N-terminal domain-like"/>
    <property type="match status" value="1"/>
</dbReference>
<dbReference type="InterPro" id="IPR013342">
    <property type="entry name" value="Mandelate_racemase_C"/>
</dbReference>
<dbReference type="EMBL" id="FMZV01000006">
    <property type="protein sequence ID" value="SDD26936.1"/>
    <property type="molecule type" value="Genomic_DNA"/>
</dbReference>
<dbReference type="SFLD" id="SFLDS00001">
    <property type="entry name" value="Enolase"/>
    <property type="match status" value="1"/>
</dbReference>
<name>A0A1G6TEJ5_9RHOB</name>
<dbReference type="GO" id="GO:0016836">
    <property type="term" value="F:hydro-lyase activity"/>
    <property type="evidence" value="ECO:0007669"/>
    <property type="project" value="TreeGrafter"/>
</dbReference>
<dbReference type="GO" id="GO:0016052">
    <property type="term" value="P:carbohydrate catabolic process"/>
    <property type="evidence" value="ECO:0007669"/>
    <property type="project" value="TreeGrafter"/>
</dbReference>
<dbReference type="GO" id="GO:0000287">
    <property type="term" value="F:magnesium ion binding"/>
    <property type="evidence" value="ECO:0007669"/>
    <property type="project" value="TreeGrafter"/>
</dbReference>
<feature type="domain" description="Mandelate racemase/muconate lactonizing enzyme C-terminal" evidence="4">
    <location>
        <begin position="148"/>
        <end position="245"/>
    </location>
</feature>
<dbReference type="SMART" id="SM00922">
    <property type="entry name" value="MR_MLE"/>
    <property type="match status" value="1"/>
</dbReference>
<dbReference type="Gene3D" id="3.20.20.120">
    <property type="entry name" value="Enolase-like C-terminal domain"/>
    <property type="match status" value="1"/>
</dbReference>
<dbReference type="AlphaFoldDB" id="A0A1G6TEJ5"/>
<dbReference type="InterPro" id="IPR029065">
    <property type="entry name" value="Enolase_C-like"/>
</dbReference>
<dbReference type="SUPFAM" id="SSF51604">
    <property type="entry name" value="Enolase C-terminal domain-like"/>
    <property type="match status" value="1"/>
</dbReference>
<protein>
    <submittedName>
        <fullName evidence="5">L-alanine-DL-glutamate epimerase</fullName>
    </submittedName>
</protein>
<keyword evidence="3" id="KW-0460">Magnesium</keyword>
<keyword evidence="2" id="KW-0479">Metal-binding</keyword>
<dbReference type="OrthoDB" id="9802699at2"/>
<comment type="cofactor">
    <cofactor evidence="1">
        <name>Mg(2+)</name>
        <dbReference type="ChEBI" id="CHEBI:18420"/>
    </cofactor>
</comment>
<dbReference type="Pfam" id="PF02746">
    <property type="entry name" value="MR_MLE_N"/>
    <property type="match status" value="1"/>
</dbReference>
<keyword evidence="6" id="KW-1185">Reference proteome</keyword>
<proteinExistence type="predicted"/>
<dbReference type="Proteomes" id="UP000199628">
    <property type="component" value="Unassembled WGS sequence"/>
</dbReference>
<dbReference type="RefSeq" id="WP_093030758.1">
    <property type="nucleotide sequence ID" value="NZ_FMZV01000006.1"/>
</dbReference>
<evidence type="ECO:0000256" key="1">
    <source>
        <dbReference type="ARBA" id="ARBA00001946"/>
    </source>
</evidence>
<dbReference type="Pfam" id="PF13378">
    <property type="entry name" value="MR_MLE_C"/>
    <property type="match status" value="1"/>
</dbReference>
<evidence type="ECO:0000259" key="4">
    <source>
        <dbReference type="SMART" id="SM00922"/>
    </source>
</evidence>
<evidence type="ECO:0000256" key="3">
    <source>
        <dbReference type="ARBA" id="ARBA00022842"/>
    </source>
</evidence>
<dbReference type="InterPro" id="IPR013341">
    <property type="entry name" value="Mandelate_racemase_N_dom"/>
</dbReference>
<dbReference type="CDD" id="cd03316">
    <property type="entry name" value="MR_like"/>
    <property type="match status" value="1"/>
</dbReference>
<accession>A0A1G6TEJ5</accession>
<reference evidence="6" key="1">
    <citation type="submission" date="2016-10" db="EMBL/GenBank/DDBJ databases">
        <authorList>
            <person name="Varghese N."/>
            <person name="Submissions S."/>
        </authorList>
    </citation>
    <scope>NUCLEOTIDE SEQUENCE [LARGE SCALE GENOMIC DNA]</scope>
    <source>
        <strain evidence="6">CGMCC 1.9108</strain>
    </source>
</reference>
<dbReference type="InterPro" id="IPR029017">
    <property type="entry name" value="Enolase-like_N"/>
</dbReference>
<evidence type="ECO:0000256" key="2">
    <source>
        <dbReference type="ARBA" id="ARBA00022723"/>
    </source>
</evidence>
<organism evidence="5 6">
    <name type="scientific">Ruegeria marina</name>
    <dbReference type="NCBI Taxonomy" id="639004"/>
    <lineage>
        <taxon>Bacteria</taxon>
        <taxon>Pseudomonadati</taxon>
        <taxon>Pseudomonadota</taxon>
        <taxon>Alphaproteobacteria</taxon>
        <taxon>Rhodobacterales</taxon>
        <taxon>Roseobacteraceae</taxon>
        <taxon>Ruegeria</taxon>
    </lineage>
</organism>
<dbReference type="SFLD" id="SFLDG00179">
    <property type="entry name" value="mandelate_racemase"/>
    <property type="match status" value="1"/>
</dbReference>
<dbReference type="Gene3D" id="3.30.390.10">
    <property type="entry name" value="Enolase-like, N-terminal domain"/>
    <property type="match status" value="1"/>
</dbReference>
<gene>
    <name evidence="5" type="ORF">SAMN04488239_10667</name>
</gene>
<sequence length="376" mass="39965">MPAIARIDAFAFRVPIAQPIKVAFGTFRDRPMVLVRVTDTEGAEGWGEVWSNWPAVGAEHRARLAVDLGQALVGKSFGDPAEAFDHLTQLTEVLVLQTGEVGPVAQVIAGIDIALWDMSARRAGKPLARLLSDTPMQRIPVYATGINPDGAAEFAAARYAEGHRAFKLKIGFGRARDLANIAEVRAAIGPAAEFMIDANQSLSPADAAEMARAAAEHHLRWFEEPMRVDTPLDDWDALAKASPIPLAGGENLRGGDFDIWFARKALRYYQPDITKWGGVTGCMRVARAAAKTGAVYCPHVFGGGIASLSSLHALAAAGGEGNLEMDCHPNAGRELIVGDLLPVSEGTVPLPAGLGLGTEPDLAALSPFATWTSDRC</sequence>
<dbReference type="STRING" id="639004.SAMN04488239_10667"/>
<evidence type="ECO:0000313" key="5">
    <source>
        <dbReference type="EMBL" id="SDD26936.1"/>
    </source>
</evidence>
<dbReference type="PANTHER" id="PTHR13794">
    <property type="entry name" value="ENOLASE SUPERFAMILY, MANDELATE RACEMASE"/>
    <property type="match status" value="1"/>
</dbReference>